<evidence type="ECO:0008006" key="10">
    <source>
        <dbReference type="Google" id="ProtNLM"/>
    </source>
</evidence>
<dbReference type="Gene3D" id="1.10.1740.10">
    <property type="match status" value="1"/>
</dbReference>
<dbReference type="eggNOG" id="COG1595">
    <property type="taxonomic scope" value="Bacteria"/>
</dbReference>
<proteinExistence type="inferred from homology"/>
<evidence type="ECO:0000259" key="7">
    <source>
        <dbReference type="Pfam" id="PF08281"/>
    </source>
</evidence>
<dbReference type="RefSeq" id="WP_019680326.1">
    <property type="nucleotide sequence ID" value="NZ_ATAX01000026.1"/>
</dbReference>
<protein>
    <recommendedName>
        <fullName evidence="10">RNA polymerase sigma factor</fullName>
    </recommendedName>
</protein>
<organism evidence="8 9">
    <name type="scientific">Ruminococcus flavefaciens 007c</name>
    <dbReference type="NCBI Taxonomy" id="1341157"/>
    <lineage>
        <taxon>Bacteria</taxon>
        <taxon>Bacillati</taxon>
        <taxon>Bacillota</taxon>
        <taxon>Clostridia</taxon>
        <taxon>Eubacteriales</taxon>
        <taxon>Oscillospiraceae</taxon>
        <taxon>Ruminococcus</taxon>
    </lineage>
</organism>
<dbReference type="GO" id="GO:0016987">
    <property type="term" value="F:sigma factor activity"/>
    <property type="evidence" value="ECO:0007669"/>
    <property type="project" value="UniProtKB-KW"/>
</dbReference>
<feature type="domain" description="RNA polymerase sigma-70 region 2" evidence="6">
    <location>
        <begin position="7"/>
        <end position="75"/>
    </location>
</feature>
<dbReference type="PANTHER" id="PTHR43133:SF8">
    <property type="entry name" value="RNA POLYMERASE SIGMA FACTOR HI_1459-RELATED"/>
    <property type="match status" value="1"/>
</dbReference>
<dbReference type="InterPro" id="IPR013324">
    <property type="entry name" value="RNA_pol_sigma_r3/r4-like"/>
</dbReference>
<evidence type="ECO:0000313" key="9">
    <source>
        <dbReference type="Proteomes" id="UP000019365"/>
    </source>
</evidence>
<feature type="domain" description="RNA polymerase sigma factor 70 region 4 type 2" evidence="7">
    <location>
        <begin position="103"/>
        <end position="150"/>
    </location>
</feature>
<dbReference type="InterPro" id="IPR013249">
    <property type="entry name" value="RNA_pol_sigma70_r4_t2"/>
</dbReference>
<keyword evidence="9" id="KW-1185">Reference proteome</keyword>
<name>W7UH99_RUMFL</name>
<dbReference type="SUPFAM" id="SSF88946">
    <property type="entry name" value="Sigma2 domain of RNA polymerase sigma factors"/>
    <property type="match status" value="1"/>
</dbReference>
<dbReference type="GO" id="GO:0003677">
    <property type="term" value="F:DNA binding"/>
    <property type="evidence" value="ECO:0007669"/>
    <property type="project" value="UniProtKB-KW"/>
</dbReference>
<dbReference type="Proteomes" id="UP000019365">
    <property type="component" value="Unassembled WGS sequence"/>
</dbReference>
<dbReference type="InterPro" id="IPR013325">
    <property type="entry name" value="RNA_pol_sigma_r2"/>
</dbReference>
<dbReference type="GO" id="GO:0006352">
    <property type="term" value="P:DNA-templated transcription initiation"/>
    <property type="evidence" value="ECO:0007669"/>
    <property type="project" value="InterPro"/>
</dbReference>
<dbReference type="EMBL" id="ATAX01000026">
    <property type="protein sequence ID" value="EWM53338.1"/>
    <property type="molecule type" value="Genomic_DNA"/>
</dbReference>
<dbReference type="Gene3D" id="1.10.10.10">
    <property type="entry name" value="Winged helix-like DNA-binding domain superfamily/Winged helix DNA-binding domain"/>
    <property type="match status" value="1"/>
</dbReference>
<sequence>MDEFEEIYNKFRPDVYRFLLCMSYYDHAAAEELTQETFYQAFLSFGKFRGECSLKTWLFQIAKNIYAKYVRKESRQRDIAARQSDESVPPPTCALEKKEMLSRLRDLVDELDEPARSVIQYRLYSGTSYAEIAFLLKIRENTAAVIYKRTVVRLRRTMKERYGYEI</sequence>
<dbReference type="InterPro" id="IPR007627">
    <property type="entry name" value="RNA_pol_sigma70_r2"/>
</dbReference>
<dbReference type="InterPro" id="IPR036388">
    <property type="entry name" value="WH-like_DNA-bd_sf"/>
</dbReference>
<dbReference type="SUPFAM" id="SSF88659">
    <property type="entry name" value="Sigma3 and sigma4 domains of RNA polymerase sigma factors"/>
    <property type="match status" value="1"/>
</dbReference>
<evidence type="ECO:0000256" key="1">
    <source>
        <dbReference type="ARBA" id="ARBA00010641"/>
    </source>
</evidence>
<evidence type="ECO:0000256" key="5">
    <source>
        <dbReference type="ARBA" id="ARBA00023163"/>
    </source>
</evidence>
<dbReference type="Pfam" id="PF08281">
    <property type="entry name" value="Sigma70_r4_2"/>
    <property type="match status" value="1"/>
</dbReference>
<evidence type="ECO:0000256" key="2">
    <source>
        <dbReference type="ARBA" id="ARBA00023015"/>
    </source>
</evidence>
<dbReference type="PATRIC" id="fig|1341157.4.peg.2115"/>
<evidence type="ECO:0000313" key="8">
    <source>
        <dbReference type="EMBL" id="EWM53338.1"/>
    </source>
</evidence>
<accession>W7UH99</accession>
<dbReference type="AlphaFoldDB" id="W7UH99"/>
<dbReference type="InterPro" id="IPR039425">
    <property type="entry name" value="RNA_pol_sigma-70-like"/>
</dbReference>
<evidence type="ECO:0000259" key="6">
    <source>
        <dbReference type="Pfam" id="PF04542"/>
    </source>
</evidence>
<evidence type="ECO:0000256" key="3">
    <source>
        <dbReference type="ARBA" id="ARBA00023082"/>
    </source>
</evidence>
<dbReference type="InterPro" id="IPR014284">
    <property type="entry name" value="RNA_pol_sigma-70_dom"/>
</dbReference>
<dbReference type="NCBIfam" id="TIGR02937">
    <property type="entry name" value="sigma70-ECF"/>
    <property type="match status" value="1"/>
</dbReference>
<keyword evidence="2" id="KW-0805">Transcription regulation</keyword>
<keyword evidence="5" id="KW-0804">Transcription</keyword>
<dbReference type="OrthoDB" id="9795666at2"/>
<reference evidence="8 9" key="1">
    <citation type="journal article" date="2014" name="PLoS ONE">
        <title>Rumen cellulosomics: divergent fiber-degrading strategies revealed by comparative genome-wide analysis of six ruminococcal strains.</title>
        <authorList>
            <person name="Dassa B."/>
            <person name="Borovok I."/>
            <person name="Ruimy-Israeli V."/>
            <person name="Lamed R."/>
            <person name="Flint H.J."/>
            <person name="Duncan S.H."/>
            <person name="Henrissat B."/>
            <person name="Coutinho P."/>
            <person name="Morrison M."/>
            <person name="Mosoni P."/>
            <person name="Yeoman C.J."/>
            <person name="White B.A."/>
            <person name="Bayer E.A."/>
        </authorList>
    </citation>
    <scope>NUCLEOTIDE SEQUENCE [LARGE SCALE GENOMIC DNA]</scope>
    <source>
        <strain evidence="8 9">007c</strain>
    </source>
</reference>
<keyword evidence="3" id="KW-0731">Sigma factor</keyword>
<dbReference type="Pfam" id="PF04542">
    <property type="entry name" value="Sigma70_r2"/>
    <property type="match status" value="1"/>
</dbReference>
<dbReference type="PANTHER" id="PTHR43133">
    <property type="entry name" value="RNA POLYMERASE ECF-TYPE SIGMA FACTO"/>
    <property type="match status" value="1"/>
</dbReference>
<comment type="caution">
    <text evidence="8">The sequence shown here is derived from an EMBL/GenBank/DDBJ whole genome shotgun (WGS) entry which is preliminary data.</text>
</comment>
<gene>
    <name evidence="8" type="ORF">RF007C_10220</name>
</gene>
<comment type="similarity">
    <text evidence="1">Belongs to the sigma-70 factor family. ECF subfamily.</text>
</comment>
<keyword evidence="4" id="KW-0238">DNA-binding</keyword>
<evidence type="ECO:0000256" key="4">
    <source>
        <dbReference type="ARBA" id="ARBA00023125"/>
    </source>
</evidence>